<keyword evidence="2" id="KW-1185">Reference proteome</keyword>
<sequence length="201" mass="21750">MARPAVGAAVRRCAECGGYEYGGSPACGTCRALVDGIVEEEWHSVLHRWEVRAGEEAAFAGMVADEPERHDWRVVDAALDRLACSACGDRLGRGPVGCSPCDQAHGFRYSAIETERPGVPQGNEHAVRVNVSVVRRPHVTSANELLVRHLFLPFLLVGLLPTTEEAQRISALAKRGSAASQGHLLERAIEDTFRGHFASLD</sequence>
<reference evidence="1 2" key="1">
    <citation type="submission" date="2020-08" db="EMBL/GenBank/DDBJ databases">
        <title>Sequencing the genomes of 1000 actinobacteria strains.</title>
        <authorList>
            <person name="Klenk H.-P."/>
        </authorList>
    </citation>
    <scope>NUCLEOTIDE SEQUENCE [LARGE SCALE GENOMIC DNA]</scope>
    <source>
        <strain evidence="1 2">DSM 102030</strain>
    </source>
</reference>
<dbReference type="RefSeq" id="WP_221445406.1">
    <property type="nucleotide sequence ID" value="NZ_JACHJT010000001.1"/>
</dbReference>
<name>A0A7W7RFB7_9ACTN</name>
<dbReference type="AlphaFoldDB" id="A0A7W7RFB7"/>
<gene>
    <name evidence="1" type="ORF">F4561_001700</name>
</gene>
<evidence type="ECO:0000313" key="2">
    <source>
        <dbReference type="Proteomes" id="UP000523007"/>
    </source>
</evidence>
<evidence type="ECO:0000313" key="1">
    <source>
        <dbReference type="EMBL" id="MBB4930880.1"/>
    </source>
</evidence>
<protein>
    <submittedName>
        <fullName evidence="1">Uncharacterized protein</fullName>
    </submittedName>
</protein>
<dbReference type="EMBL" id="JACHJT010000001">
    <property type="protein sequence ID" value="MBB4930880.1"/>
    <property type="molecule type" value="Genomic_DNA"/>
</dbReference>
<organism evidence="1 2">
    <name type="scientific">Lipingzhangella halophila</name>
    <dbReference type="NCBI Taxonomy" id="1783352"/>
    <lineage>
        <taxon>Bacteria</taxon>
        <taxon>Bacillati</taxon>
        <taxon>Actinomycetota</taxon>
        <taxon>Actinomycetes</taxon>
        <taxon>Streptosporangiales</taxon>
        <taxon>Nocardiopsidaceae</taxon>
        <taxon>Lipingzhangella</taxon>
    </lineage>
</organism>
<proteinExistence type="predicted"/>
<accession>A0A7W7RFB7</accession>
<comment type="caution">
    <text evidence="1">The sequence shown here is derived from an EMBL/GenBank/DDBJ whole genome shotgun (WGS) entry which is preliminary data.</text>
</comment>
<dbReference type="Proteomes" id="UP000523007">
    <property type="component" value="Unassembled WGS sequence"/>
</dbReference>